<organism evidence="7 8">
    <name type="scientific">Helianthus annuus</name>
    <name type="common">Common sunflower</name>
    <dbReference type="NCBI Taxonomy" id="4232"/>
    <lineage>
        <taxon>Eukaryota</taxon>
        <taxon>Viridiplantae</taxon>
        <taxon>Streptophyta</taxon>
        <taxon>Embryophyta</taxon>
        <taxon>Tracheophyta</taxon>
        <taxon>Spermatophyta</taxon>
        <taxon>Magnoliopsida</taxon>
        <taxon>eudicotyledons</taxon>
        <taxon>Gunneridae</taxon>
        <taxon>Pentapetalae</taxon>
        <taxon>asterids</taxon>
        <taxon>campanulids</taxon>
        <taxon>Asterales</taxon>
        <taxon>Asteraceae</taxon>
        <taxon>Asteroideae</taxon>
        <taxon>Heliantheae alliance</taxon>
        <taxon>Heliantheae</taxon>
        <taxon>Helianthus</taxon>
    </lineage>
</organism>
<evidence type="ECO:0000313" key="7">
    <source>
        <dbReference type="EMBL" id="OTG00730.1"/>
    </source>
</evidence>
<feature type="region of interest" description="Disordered" evidence="5">
    <location>
        <begin position="73"/>
        <end position="115"/>
    </location>
</feature>
<dbReference type="PANTHER" id="PTHR31500:SF103">
    <property type="entry name" value="AT-HOOK MOTIF NUCLEAR-LOCALIZED PROTEIN"/>
    <property type="match status" value="1"/>
</dbReference>
<gene>
    <name evidence="7" type="ORF">HannXRQ_Chr13g0394291</name>
</gene>
<dbReference type="CDD" id="cd11378">
    <property type="entry name" value="DUF296"/>
    <property type="match status" value="1"/>
</dbReference>
<protein>
    <recommendedName>
        <fullName evidence="4">AT-hook motif nuclear-localized protein</fullName>
    </recommendedName>
</protein>
<keyword evidence="3 4" id="KW-0804">Transcription</keyword>
<dbReference type="GO" id="GO:0005634">
    <property type="term" value="C:nucleus"/>
    <property type="evidence" value="ECO:0007669"/>
    <property type="project" value="UniProtKB-SubCell"/>
</dbReference>
<feature type="compositionally biased region" description="Basic and acidic residues" evidence="5">
    <location>
        <begin position="73"/>
        <end position="89"/>
    </location>
</feature>
<keyword evidence="1 4" id="KW-0805">Transcription regulation</keyword>
<evidence type="ECO:0000256" key="4">
    <source>
        <dbReference type="RuleBase" id="RU367031"/>
    </source>
</evidence>
<sequence length="115" mass="12420">MLDLFVLQGRFEMLCLSGCYLLSENSGAQGRTGGLSISVCSADGNVIGGRLVASSSVQVMLCSFVYGGGSDVKAKTKTETSSRDEKRLDIQLNETSPEAVREQQKFTSRLKKLAY</sequence>
<evidence type="ECO:0000259" key="6">
    <source>
        <dbReference type="PROSITE" id="PS51742"/>
    </source>
</evidence>
<keyword evidence="8" id="KW-1185">Reference proteome</keyword>
<name>A0A251SPG6_HELAN</name>
<dbReference type="InParanoid" id="A0A251SPG6"/>
<evidence type="ECO:0000256" key="2">
    <source>
        <dbReference type="ARBA" id="ARBA00023125"/>
    </source>
</evidence>
<keyword evidence="4" id="KW-0539">Nucleus</keyword>
<proteinExistence type="predicted"/>
<comment type="domain">
    <text evidence="4">The PPC domain mediates interactions between AHL proteins.</text>
</comment>
<dbReference type="EMBL" id="CM007902">
    <property type="protein sequence ID" value="OTG00730.1"/>
    <property type="molecule type" value="Genomic_DNA"/>
</dbReference>
<dbReference type="Proteomes" id="UP000215914">
    <property type="component" value="Chromosome 13"/>
</dbReference>
<dbReference type="InterPro" id="IPR005175">
    <property type="entry name" value="PPC_dom"/>
</dbReference>
<feature type="domain" description="PPC" evidence="6">
    <location>
        <begin position="1"/>
        <end position="91"/>
    </location>
</feature>
<keyword evidence="2 4" id="KW-0238">DNA-binding</keyword>
<accession>A0A251SPG6</accession>
<evidence type="ECO:0000256" key="5">
    <source>
        <dbReference type="SAM" id="MobiDB-lite"/>
    </source>
</evidence>
<dbReference type="Gene3D" id="3.30.1330.80">
    <property type="entry name" value="Hypothetical protein, similar to alpha- acetolactate decarboxylase, domain 2"/>
    <property type="match status" value="1"/>
</dbReference>
<dbReference type="Pfam" id="PF03479">
    <property type="entry name" value="PCC"/>
    <property type="match status" value="1"/>
</dbReference>
<dbReference type="PANTHER" id="PTHR31500">
    <property type="entry name" value="AT-HOOK MOTIF NUCLEAR-LOCALIZED PROTEIN 9"/>
    <property type="match status" value="1"/>
</dbReference>
<dbReference type="InterPro" id="IPR039605">
    <property type="entry name" value="AHL"/>
</dbReference>
<comment type="subcellular location">
    <subcellularLocation>
        <location evidence="4">Nucleus</location>
    </subcellularLocation>
</comment>
<dbReference type="GO" id="GO:0003680">
    <property type="term" value="F:minor groove of adenine-thymine-rich DNA binding"/>
    <property type="evidence" value="ECO:0007669"/>
    <property type="project" value="UniProtKB-UniRule"/>
</dbReference>
<dbReference type="PROSITE" id="PS51742">
    <property type="entry name" value="PPC"/>
    <property type="match status" value="1"/>
</dbReference>
<evidence type="ECO:0000256" key="3">
    <source>
        <dbReference type="ARBA" id="ARBA00023163"/>
    </source>
</evidence>
<evidence type="ECO:0000256" key="1">
    <source>
        <dbReference type="ARBA" id="ARBA00023015"/>
    </source>
</evidence>
<dbReference type="AlphaFoldDB" id="A0A251SPG6"/>
<reference evidence="8" key="1">
    <citation type="journal article" date="2017" name="Nature">
        <title>The sunflower genome provides insights into oil metabolism, flowering and Asterid evolution.</title>
        <authorList>
            <person name="Badouin H."/>
            <person name="Gouzy J."/>
            <person name="Grassa C.J."/>
            <person name="Murat F."/>
            <person name="Staton S.E."/>
            <person name="Cottret L."/>
            <person name="Lelandais-Briere C."/>
            <person name="Owens G.L."/>
            <person name="Carrere S."/>
            <person name="Mayjonade B."/>
            <person name="Legrand L."/>
            <person name="Gill N."/>
            <person name="Kane N.C."/>
            <person name="Bowers J.E."/>
            <person name="Hubner S."/>
            <person name="Bellec A."/>
            <person name="Berard A."/>
            <person name="Berges H."/>
            <person name="Blanchet N."/>
            <person name="Boniface M.C."/>
            <person name="Brunel D."/>
            <person name="Catrice O."/>
            <person name="Chaidir N."/>
            <person name="Claudel C."/>
            <person name="Donnadieu C."/>
            <person name="Faraut T."/>
            <person name="Fievet G."/>
            <person name="Helmstetter N."/>
            <person name="King M."/>
            <person name="Knapp S.J."/>
            <person name="Lai Z."/>
            <person name="Le Paslier M.C."/>
            <person name="Lippi Y."/>
            <person name="Lorenzon L."/>
            <person name="Mandel J.R."/>
            <person name="Marage G."/>
            <person name="Marchand G."/>
            <person name="Marquand E."/>
            <person name="Bret-Mestries E."/>
            <person name="Morien E."/>
            <person name="Nambeesan S."/>
            <person name="Nguyen T."/>
            <person name="Pegot-Espagnet P."/>
            <person name="Pouilly N."/>
            <person name="Raftis F."/>
            <person name="Sallet E."/>
            <person name="Schiex T."/>
            <person name="Thomas J."/>
            <person name="Vandecasteele C."/>
            <person name="Vares D."/>
            <person name="Vear F."/>
            <person name="Vautrin S."/>
            <person name="Crespi M."/>
            <person name="Mangin B."/>
            <person name="Burke J.M."/>
            <person name="Salse J."/>
            <person name="Munos S."/>
            <person name="Vincourt P."/>
            <person name="Rieseberg L.H."/>
            <person name="Langlade N.B."/>
        </authorList>
    </citation>
    <scope>NUCLEOTIDE SEQUENCE [LARGE SCALE GENOMIC DNA]</scope>
    <source>
        <strain evidence="8">cv. SF193</strain>
    </source>
</reference>
<evidence type="ECO:0000313" key="8">
    <source>
        <dbReference type="Proteomes" id="UP000215914"/>
    </source>
</evidence>
<comment type="function">
    <text evidence="4">Transcription factor that specifically binds AT-rich DNA sequences related to the nuclear matrix attachment regions (MARs).</text>
</comment>
<dbReference type="SUPFAM" id="SSF117856">
    <property type="entry name" value="AF0104/ALDC/Ptd012-like"/>
    <property type="match status" value="1"/>
</dbReference>